<organism evidence="3 4">
    <name type="scientific">Spirosoma fluviale</name>
    <dbReference type="NCBI Taxonomy" id="1597977"/>
    <lineage>
        <taxon>Bacteria</taxon>
        <taxon>Pseudomonadati</taxon>
        <taxon>Bacteroidota</taxon>
        <taxon>Cytophagia</taxon>
        <taxon>Cytophagales</taxon>
        <taxon>Cytophagaceae</taxon>
        <taxon>Spirosoma</taxon>
    </lineage>
</organism>
<proteinExistence type="predicted"/>
<dbReference type="AlphaFoldDB" id="A0A286G324"/>
<dbReference type="Proteomes" id="UP000219452">
    <property type="component" value="Unassembled WGS sequence"/>
</dbReference>
<dbReference type="Pfam" id="PF13855">
    <property type="entry name" value="LRR_8"/>
    <property type="match status" value="1"/>
</dbReference>
<dbReference type="PANTHER" id="PTHR48051">
    <property type="match status" value="1"/>
</dbReference>
<dbReference type="SUPFAM" id="SSF52047">
    <property type="entry name" value="RNI-like"/>
    <property type="match status" value="1"/>
</dbReference>
<keyword evidence="1" id="KW-0433">Leucine-rich repeat</keyword>
<name>A0A286G324_9BACT</name>
<dbReference type="SMART" id="SM00364">
    <property type="entry name" value="LRR_BAC"/>
    <property type="match status" value="2"/>
</dbReference>
<accession>A0A286G324</accession>
<sequence length="225" mass="26402">MYFFQDEDNEQPETVEERLFHIRSCLSTKINLNKLDLDGFPEEIFNYPQVTHLYMGTLAPLSQESGNSLINIVRKRAKETNDSFAYLEEIAEIRRCMTPAKTIGYLPDRISELTNLEELYLVGQQLTELPESLCELPNLKRLYVHNNKLTTLPATFSRLKSLVCLNVRDNPIKAWPDGFWEMPFIGQYQRDLEMADQRETELLLKKNYKAARTLRNEAIRWGLHW</sequence>
<evidence type="ECO:0000256" key="1">
    <source>
        <dbReference type="ARBA" id="ARBA00022614"/>
    </source>
</evidence>
<dbReference type="GO" id="GO:0005737">
    <property type="term" value="C:cytoplasm"/>
    <property type="evidence" value="ECO:0007669"/>
    <property type="project" value="TreeGrafter"/>
</dbReference>
<dbReference type="InterPro" id="IPR050216">
    <property type="entry name" value="LRR_domain-containing"/>
</dbReference>
<dbReference type="InterPro" id="IPR032675">
    <property type="entry name" value="LRR_dom_sf"/>
</dbReference>
<dbReference type="EMBL" id="OCNH01000002">
    <property type="protein sequence ID" value="SOD89384.1"/>
    <property type="molecule type" value="Genomic_DNA"/>
</dbReference>
<dbReference type="InterPro" id="IPR001611">
    <property type="entry name" value="Leu-rich_rpt"/>
</dbReference>
<keyword evidence="4" id="KW-1185">Reference proteome</keyword>
<dbReference type="Gene3D" id="3.80.10.10">
    <property type="entry name" value="Ribonuclease Inhibitor"/>
    <property type="match status" value="1"/>
</dbReference>
<keyword evidence="2" id="KW-0677">Repeat</keyword>
<protein>
    <submittedName>
        <fullName evidence="3">Leucine rich repeat-containing protein</fullName>
    </submittedName>
</protein>
<evidence type="ECO:0000256" key="2">
    <source>
        <dbReference type="ARBA" id="ARBA00022737"/>
    </source>
</evidence>
<dbReference type="OrthoDB" id="922532at2"/>
<gene>
    <name evidence="3" type="ORF">SAMN06269250_3048</name>
</gene>
<dbReference type="SMART" id="SM00369">
    <property type="entry name" value="LRR_TYP"/>
    <property type="match status" value="3"/>
</dbReference>
<dbReference type="PANTHER" id="PTHR48051:SF1">
    <property type="entry name" value="RAS SUPPRESSOR PROTEIN 1"/>
    <property type="match status" value="1"/>
</dbReference>
<evidence type="ECO:0000313" key="4">
    <source>
        <dbReference type="Proteomes" id="UP000219452"/>
    </source>
</evidence>
<dbReference type="InterPro" id="IPR003591">
    <property type="entry name" value="Leu-rich_rpt_typical-subtyp"/>
</dbReference>
<dbReference type="RefSeq" id="WP_097126644.1">
    <property type="nucleotide sequence ID" value="NZ_OCNH01000002.1"/>
</dbReference>
<reference evidence="4" key="1">
    <citation type="submission" date="2017-09" db="EMBL/GenBank/DDBJ databases">
        <authorList>
            <person name="Varghese N."/>
            <person name="Submissions S."/>
        </authorList>
    </citation>
    <scope>NUCLEOTIDE SEQUENCE [LARGE SCALE GENOMIC DNA]</scope>
    <source>
        <strain evidence="4">DSM 29961</strain>
    </source>
</reference>
<evidence type="ECO:0000313" key="3">
    <source>
        <dbReference type="EMBL" id="SOD89384.1"/>
    </source>
</evidence>